<proteinExistence type="predicted"/>
<accession>A0AC59YQ44</accession>
<name>A0AC59YQ44_RANTA</name>
<reference evidence="1" key="1">
    <citation type="submission" date="2023-05" db="EMBL/GenBank/DDBJ databases">
        <authorList>
            <consortium name="ELIXIR-Norway"/>
        </authorList>
    </citation>
    <scope>NUCLEOTIDE SEQUENCE</scope>
</reference>
<gene>
    <name evidence="1" type="ORF">MRATA1EN22A_LOCUS8751</name>
</gene>
<dbReference type="Proteomes" id="UP001162501">
    <property type="component" value="Chromosome 19"/>
</dbReference>
<dbReference type="EMBL" id="OX596103">
    <property type="protein sequence ID" value="CAM9877453.1"/>
    <property type="molecule type" value="Genomic_DNA"/>
</dbReference>
<evidence type="ECO:0000313" key="1">
    <source>
        <dbReference type="EMBL" id="CAM9877453.1"/>
    </source>
</evidence>
<reference evidence="1" key="2">
    <citation type="submission" date="2025-03" db="EMBL/GenBank/DDBJ databases">
        <authorList>
            <consortium name="ELIXIR-Norway"/>
            <consortium name="Elixir Norway"/>
        </authorList>
    </citation>
    <scope>NUCLEOTIDE SEQUENCE</scope>
</reference>
<protein>
    <submittedName>
        <fullName evidence="1">Uncharacterized protein</fullName>
    </submittedName>
</protein>
<organism evidence="1 2">
    <name type="scientific">Rangifer tarandus platyrhynchus</name>
    <name type="common">Svalbard reindeer</name>
    <dbReference type="NCBI Taxonomy" id="3082113"/>
    <lineage>
        <taxon>Eukaryota</taxon>
        <taxon>Metazoa</taxon>
        <taxon>Chordata</taxon>
        <taxon>Craniata</taxon>
        <taxon>Vertebrata</taxon>
        <taxon>Euteleostomi</taxon>
        <taxon>Mammalia</taxon>
        <taxon>Eutheria</taxon>
        <taxon>Laurasiatheria</taxon>
        <taxon>Artiodactyla</taxon>
        <taxon>Ruminantia</taxon>
        <taxon>Pecora</taxon>
        <taxon>Cervidae</taxon>
        <taxon>Odocoileinae</taxon>
        <taxon>Rangifer</taxon>
    </lineage>
</organism>
<sequence length="84" mass="8852">MAAPARRPGLHGNGRPAERLPARAAASCPAGRSPSPTAGSRRGSCVRPQQLSDTVSRAVQSLCYRAQQPQPRSPPALTPEVRMP</sequence>
<evidence type="ECO:0000313" key="2">
    <source>
        <dbReference type="Proteomes" id="UP001162501"/>
    </source>
</evidence>